<keyword evidence="5 11" id="KW-0067">ATP-binding</keyword>
<dbReference type="SMART" id="SM00387">
    <property type="entry name" value="HATPase_c"/>
    <property type="match status" value="1"/>
</dbReference>
<dbReference type="NCBIfam" id="NF004189">
    <property type="entry name" value="PRK05644.1"/>
    <property type="match status" value="1"/>
</dbReference>
<dbReference type="CDD" id="cd00822">
    <property type="entry name" value="TopoII_Trans_DNA_gyrase"/>
    <property type="match status" value="1"/>
</dbReference>
<keyword evidence="7 11" id="KW-0799">Topoisomerase</keyword>
<dbReference type="PRINTS" id="PR01159">
    <property type="entry name" value="DNAGYRASEB"/>
</dbReference>
<dbReference type="InterPro" id="IPR034160">
    <property type="entry name" value="TOPRIM_GyrB"/>
</dbReference>
<dbReference type="InterPro" id="IPR014721">
    <property type="entry name" value="Ribsml_uS5_D2-typ_fold_subgr"/>
</dbReference>
<dbReference type="GO" id="GO:0006261">
    <property type="term" value="P:DNA-templated DNA replication"/>
    <property type="evidence" value="ECO:0007669"/>
    <property type="project" value="UniProtKB-UniRule"/>
</dbReference>
<dbReference type="Proteomes" id="UP000072794">
    <property type="component" value="Unassembled WGS sequence"/>
</dbReference>
<dbReference type="EMBL" id="SSXL01000009">
    <property type="protein sequence ID" value="TII02974.1"/>
    <property type="molecule type" value="Genomic_DNA"/>
</dbReference>
<comment type="subunit">
    <text evidence="10">Heterotetramer composed of ParC and ParE.</text>
</comment>
<comment type="subcellular location">
    <subcellularLocation>
        <location evidence="11">Cytoplasm</location>
    </subcellularLocation>
</comment>
<evidence type="ECO:0000256" key="5">
    <source>
        <dbReference type="ARBA" id="ARBA00022840"/>
    </source>
</evidence>
<protein>
    <recommendedName>
        <fullName evidence="11">DNA gyrase subunit B</fullName>
        <ecNumber evidence="11">5.6.2.2</ecNumber>
    </recommendedName>
</protein>
<gene>
    <name evidence="11 13" type="primary">gyrB</name>
    <name evidence="14" type="ORF">ERS132414_01944</name>
    <name evidence="13" type="ORF">ERS132416_01457</name>
    <name evidence="15" type="ORF">FAJ35_03600</name>
</gene>
<dbReference type="EC" id="5.6.2.2" evidence="11"/>
<dbReference type="InterPro" id="IPR013759">
    <property type="entry name" value="Topo_IIA_B_C"/>
</dbReference>
<dbReference type="InterPro" id="IPR006171">
    <property type="entry name" value="TOPRIM_dom"/>
</dbReference>
<dbReference type="FunFam" id="3.40.50.670:FF:000002">
    <property type="entry name" value="DNA gyrase subunit B"/>
    <property type="match status" value="1"/>
</dbReference>
<dbReference type="SUPFAM" id="SSF56719">
    <property type="entry name" value="Type II DNA topoisomerase"/>
    <property type="match status" value="1"/>
</dbReference>
<keyword evidence="4 11" id="KW-0547">Nucleotide-binding</keyword>
<dbReference type="FunFam" id="3.30.230.10:FF:000005">
    <property type="entry name" value="DNA gyrase subunit B"/>
    <property type="match status" value="1"/>
</dbReference>
<dbReference type="InterPro" id="IPR018522">
    <property type="entry name" value="TopoIIA_CS"/>
</dbReference>
<feature type="site" description="Interaction with DNA" evidence="11">
    <location>
        <position position="460"/>
    </location>
</feature>
<keyword evidence="11" id="KW-0963">Cytoplasm</keyword>
<dbReference type="CDD" id="cd16928">
    <property type="entry name" value="HATPase_GyrB-like"/>
    <property type="match status" value="1"/>
</dbReference>
<evidence type="ECO:0000313" key="13">
    <source>
        <dbReference type="EMBL" id="CYV01280.1"/>
    </source>
</evidence>
<keyword evidence="9 11" id="KW-0413">Isomerase</keyword>
<dbReference type="GO" id="GO:0006265">
    <property type="term" value="P:DNA topological change"/>
    <property type="evidence" value="ECO:0007669"/>
    <property type="project" value="UniProtKB-UniRule"/>
</dbReference>
<dbReference type="GO" id="GO:0003677">
    <property type="term" value="F:DNA binding"/>
    <property type="evidence" value="ECO:0007669"/>
    <property type="project" value="UniProtKB-KW"/>
</dbReference>
<comment type="subunit">
    <text evidence="11">Heterotetramer, composed of two GyrA and two GyrB chains. In the heterotetramer, GyrA contains the active site tyrosine that forms a transient covalent intermediate with DNA, while GyrB binds cofactors and catalyzes ATP hydrolysis.</text>
</comment>
<dbReference type="PROSITE" id="PS50880">
    <property type="entry name" value="TOPRIM"/>
    <property type="match status" value="1"/>
</dbReference>
<dbReference type="Proteomes" id="UP000309259">
    <property type="component" value="Unassembled WGS sequence"/>
</dbReference>
<dbReference type="Proteomes" id="UP000073494">
    <property type="component" value="Unassembled WGS sequence"/>
</dbReference>
<dbReference type="InterPro" id="IPR013506">
    <property type="entry name" value="Topo_IIA_bsu_dom2"/>
</dbReference>
<keyword evidence="8" id="KW-0238">DNA-binding</keyword>
<organism evidence="13 17">
    <name type="scientific">Streptococcus suis</name>
    <dbReference type="NCBI Taxonomy" id="1307"/>
    <lineage>
        <taxon>Bacteria</taxon>
        <taxon>Bacillati</taxon>
        <taxon>Bacillota</taxon>
        <taxon>Bacilli</taxon>
        <taxon>Lactobacillales</taxon>
        <taxon>Streptococcaceae</taxon>
        <taxon>Streptococcus</taxon>
    </lineage>
</organism>
<sequence>MTEEIKDLQEKAQEYDASQIQVLEGLEAVRMRPGMYIGSTSKEGLHHLVWEIVDNSIDEALAGFADKIEVYIEPDNSITVIDNGRGIPVDIQEKTGRPAVETVFTVLHAGGKFGGGGYKVSGGLHGVGSSVVNALSTQLDVHVYKNGQVYFQEYKRGEVVADLEVVGETDRSGTTVHFTPDPEIFTETTEFDFAKLNKRIQELAFLNRGLNLSITDKREGVEQTKEYHYEGGIASYVEYLNENKDVIFENPIYTEGEMDDITVEVAMQYTTSYHENVVSFANNIHTHEGGTHEQGFRTALTRVINDYAKKNKILKENEDNLTGEDVREGLTAVISVKHPGPQFEGQTKTKLGNSEVVKITNRLFSDAFAEFLLENPQIARRIVEKGILASKARIAAKRAREVTRKKSGLEISNLPGKLADCSSNDATKTELFIVEGDSAGGSAKSGRDREFQAILPIRGKILNVEKASMDKILANEEIRSLFTAMGTGFGADFDVSKARYQKLVIMTDADVDGAHIRTLLLTLFYRYMRPVVEAGYVYIAQPPIYGIKVGSEIKEYIQPGVNQEQELQDALERHSTGRSKPTIQRYKGLGEMDDHQLWETTMNPENRLMARVSVDDAAEADKIFDMLMGDKVEPRREFIEENAVYSTLDV</sequence>
<dbReference type="GO" id="GO:0046872">
    <property type="term" value="F:metal ion binding"/>
    <property type="evidence" value="ECO:0007669"/>
    <property type="project" value="UniProtKB-KW"/>
</dbReference>
<evidence type="ECO:0000256" key="2">
    <source>
        <dbReference type="ARBA" id="ARBA00010708"/>
    </source>
</evidence>
<proteinExistence type="inferred from homology"/>
<dbReference type="GO" id="GO:0005737">
    <property type="term" value="C:cytoplasm"/>
    <property type="evidence" value="ECO:0007669"/>
    <property type="project" value="UniProtKB-SubCell"/>
</dbReference>
<keyword evidence="6 11" id="KW-0460">Magnesium</keyword>
<comment type="cofactor">
    <cofactor evidence="11">
        <name>Mg(2+)</name>
        <dbReference type="ChEBI" id="CHEBI:18420"/>
    </cofactor>
    <cofactor evidence="11">
        <name>Mn(2+)</name>
        <dbReference type="ChEBI" id="CHEBI:29035"/>
    </cofactor>
    <cofactor evidence="11">
        <name>Ca(2+)</name>
        <dbReference type="ChEBI" id="CHEBI:29108"/>
    </cofactor>
    <text evidence="11">Binds two Mg(2+) per subunit. The magnesium ions form salt bridges with both the protein and the DNA. Can also accept other divalent metal cations, such as Mn(2+) or Ca(2+).</text>
</comment>
<name>A0A123T8I6_STRSU</name>
<evidence type="ECO:0000256" key="8">
    <source>
        <dbReference type="ARBA" id="ARBA00023125"/>
    </source>
</evidence>
<evidence type="ECO:0000313" key="17">
    <source>
        <dbReference type="Proteomes" id="UP000073494"/>
    </source>
</evidence>
<dbReference type="HAMAP" id="MF_01898">
    <property type="entry name" value="GyrB"/>
    <property type="match status" value="1"/>
</dbReference>
<evidence type="ECO:0000256" key="7">
    <source>
        <dbReference type="ARBA" id="ARBA00023029"/>
    </source>
</evidence>
<dbReference type="InterPro" id="IPR011557">
    <property type="entry name" value="GyrB"/>
</dbReference>
<dbReference type="InterPro" id="IPR036890">
    <property type="entry name" value="HATPase_C_sf"/>
</dbReference>
<reference evidence="16 17" key="1">
    <citation type="submission" date="2016-02" db="EMBL/GenBank/DDBJ databases">
        <authorList>
            <consortium name="Pathogen Informatics"/>
        </authorList>
    </citation>
    <scope>NUCLEOTIDE SEQUENCE [LARGE SCALE GENOMIC DNA]</scope>
    <source>
        <strain evidence="14 16">LSS52</strain>
        <strain evidence="13 17">LSS54</strain>
    </source>
</reference>
<evidence type="ECO:0000256" key="10">
    <source>
        <dbReference type="ARBA" id="ARBA00063644"/>
    </source>
</evidence>
<keyword evidence="3 11" id="KW-0479">Metal-binding</keyword>
<dbReference type="AlphaFoldDB" id="A0A123T8I6"/>
<dbReference type="Gene3D" id="3.30.230.10">
    <property type="match status" value="1"/>
</dbReference>
<dbReference type="NCBIfam" id="TIGR01059">
    <property type="entry name" value="gyrB"/>
    <property type="match status" value="1"/>
</dbReference>
<dbReference type="SUPFAM" id="SSF54211">
    <property type="entry name" value="Ribosomal protein S5 domain 2-like"/>
    <property type="match status" value="1"/>
</dbReference>
<dbReference type="PRINTS" id="PR00418">
    <property type="entry name" value="TPI2FAMILY"/>
</dbReference>
<dbReference type="Pfam" id="PF00204">
    <property type="entry name" value="DNA_gyraseB"/>
    <property type="match status" value="1"/>
</dbReference>
<dbReference type="Pfam" id="PF02518">
    <property type="entry name" value="HATPase_c"/>
    <property type="match status" value="1"/>
</dbReference>
<dbReference type="NCBIfam" id="NF011501">
    <property type="entry name" value="PRK14939.1"/>
    <property type="match status" value="1"/>
</dbReference>
<dbReference type="Gene3D" id="3.40.50.670">
    <property type="match status" value="1"/>
</dbReference>
<evidence type="ECO:0000313" key="14">
    <source>
        <dbReference type="EMBL" id="CYV08148.1"/>
    </source>
</evidence>
<dbReference type="Pfam" id="PF01751">
    <property type="entry name" value="Toprim"/>
    <property type="match status" value="1"/>
</dbReference>
<reference evidence="15 18" key="2">
    <citation type="submission" date="2019-04" db="EMBL/GenBank/DDBJ databases">
        <title>Genome analysis of Streptococcus suis strain WUSS327.</title>
        <authorList>
            <person name="Chen H."/>
            <person name="Gao X."/>
            <person name="Wu Z."/>
        </authorList>
    </citation>
    <scope>NUCLEOTIDE SEQUENCE [LARGE SCALE GENOMIC DNA]</scope>
    <source>
        <strain evidence="15 18">WUSS327</strain>
    </source>
</reference>
<dbReference type="GO" id="GO:0034335">
    <property type="term" value="F:DNA negative supercoiling activity"/>
    <property type="evidence" value="ECO:0007669"/>
    <property type="project" value="UniProtKB-ARBA"/>
</dbReference>
<accession>A0A123T8I6</accession>
<evidence type="ECO:0000313" key="16">
    <source>
        <dbReference type="Proteomes" id="UP000072794"/>
    </source>
</evidence>
<feature type="binding site" evidence="11">
    <location>
        <position position="510"/>
    </location>
    <ligand>
        <name>Mg(2+)</name>
        <dbReference type="ChEBI" id="CHEBI:18420"/>
        <label>2</label>
    </ligand>
</feature>
<evidence type="ECO:0000256" key="3">
    <source>
        <dbReference type="ARBA" id="ARBA00022723"/>
    </source>
</evidence>
<evidence type="ECO:0000259" key="12">
    <source>
        <dbReference type="PROSITE" id="PS50880"/>
    </source>
</evidence>
<dbReference type="GO" id="GO:0005694">
    <property type="term" value="C:chromosome"/>
    <property type="evidence" value="ECO:0007669"/>
    <property type="project" value="InterPro"/>
</dbReference>
<feature type="domain" description="Toprim" evidence="12">
    <location>
        <begin position="429"/>
        <end position="543"/>
    </location>
</feature>
<dbReference type="PANTHER" id="PTHR45866">
    <property type="entry name" value="DNA GYRASE/TOPOISOMERASE SUBUNIT B"/>
    <property type="match status" value="1"/>
</dbReference>
<dbReference type="InterPro" id="IPR020568">
    <property type="entry name" value="Ribosomal_Su5_D2-typ_SF"/>
</dbReference>
<evidence type="ECO:0000313" key="15">
    <source>
        <dbReference type="EMBL" id="TII02974.1"/>
    </source>
</evidence>
<evidence type="ECO:0000256" key="11">
    <source>
        <dbReference type="HAMAP-Rule" id="MF_01898"/>
    </source>
</evidence>
<dbReference type="GO" id="GO:0005524">
    <property type="term" value="F:ATP binding"/>
    <property type="evidence" value="ECO:0007669"/>
    <property type="project" value="UniProtKB-UniRule"/>
</dbReference>
<comment type="similarity">
    <text evidence="2 11">Belongs to the type II topoisomerase GyrB family.</text>
</comment>
<dbReference type="RefSeq" id="WP_024398733.1">
    <property type="nucleotide sequence ID" value="NZ_BCCO01000027.1"/>
</dbReference>
<dbReference type="PANTHER" id="PTHR45866:SF1">
    <property type="entry name" value="DNA GYRASE SUBUNIT B, MITOCHONDRIAL"/>
    <property type="match status" value="1"/>
</dbReference>
<evidence type="ECO:0000256" key="4">
    <source>
        <dbReference type="ARBA" id="ARBA00022741"/>
    </source>
</evidence>
<dbReference type="EMBL" id="FIHD01000025">
    <property type="protein sequence ID" value="CYV01280.1"/>
    <property type="molecule type" value="Genomic_DNA"/>
</dbReference>
<dbReference type="SUPFAM" id="SSF55874">
    <property type="entry name" value="ATPase domain of HSP90 chaperone/DNA topoisomerase II/histidine kinase"/>
    <property type="match status" value="1"/>
</dbReference>
<evidence type="ECO:0000256" key="1">
    <source>
        <dbReference type="ARBA" id="ARBA00000185"/>
    </source>
</evidence>
<comment type="function">
    <text evidence="11">A type II topoisomerase that negatively supercoils closed circular double-stranded (ds) DNA in an ATP-dependent manner to modulate DNA topology and maintain chromosomes in an underwound state. Negative supercoiling favors strand separation, and DNA replication, transcription, recombination and repair, all of which involve strand separation. Also able to catalyze the interconversion of other topological isomers of dsDNA rings, including catenanes and knotted rings. Type II topoisomerases break and join 2 DNA strands simultaneously in an ATP-dependent manner.</text>
</comment>
<dbReference type="InterPro" id="IPR001241">
    <property type="entry name" value="Topo_IIA"/>
</dbReference>
<comment type="catalytic activity">
    <reaction evidence="1 11">
        <text>ATP-dependent breakage, passage and rejoining of double-stranded DNA.</text>
        <dbReference type="EC" id="5.6.2.2"/>
    </reaction>
</comment>
<evidence type="ECO:0000256" key="9">
    <source>
        <dbReference type="ARBA" id="ARBA00023235"/>
    </source>
</evidence>
<evidence type="ECO:0000313" key="18">
    <source>
        <dbReference type="Proteomes" id="UP000309259"/>
    </source>
</evidence>
<comment type="miscellaneous">
    <text evidence="11">Few gyrases are as efficient as E.coli at forming negative supercoils. Not all organisms have 2 type II topoisomerases; in organisms with a single type II topoisomerase this enzyme also has to decatenate newly replicated chromosomes.</text>
</comment>
<evidence type="ECO:0000256" key="6">
    <source>
        <dbReference type="ARBA" id="ARBA00022842"/>
    </source>
</evidence>
<dbReference type="Pfam" id="PF00986">
    <property type="entry name" value="DNA_gyraseB_C"/>
    <property type="match status" value="1"/>
</dbReference>
<feature type="binding site" evidence="11">
    <location>
        <position position="435"/>
    </location>
    <ligand>
        <name>Mg(2+)</name>
        <dbReference type="ChEBI" id="CHEBI:18420"/>
        <label>1</label>
        <note>catalytic</note>
    </ligand>
</feature>
<dbReference type="InterPro" id="IPR013760">
    <property type="entry name" value="Topo_IIA-like_dom_sf"/>
</dbReference>
<dbReference type="InterPro" id="IPR000565">
    <property type="entry name" value="Topo_IIA_B"/>
</dbReference>
<dbReference type="Gene3D" id="3.30.565.10">
    <property type="entry name" value="Histidine kinase-like ATPase, C-terminal domain"/>
    <property type="match status" value="1"/>
</dbReference>
<dbReference type="InterPro" id="IPR003594">
    <property type="entry name" value="HATPase_dom"/>
</dbReference>
<dbReference type="SMART" id="SM00433">
    <property type="entry name" value="TOP2c"/>
    <property type="match status" value="1"/>
</dbReference>
<feature type="binding site" evidence="11">
    <location>
        <position position="508"/>
    </location>
    <ligand>
        <name>Mg(2+)</name>
        <dbReference type="ChEBI" id="CHEBI:18420"/>
        <label>2</label>
    </ligand>
</feature>
<dbReference type="CDD" id="cd03366">
    <property type="entry name" value="TOPRIM_TopoIIA_GyrB"/>
    <property type="match status" value="1"/>
</dbReference>
<dbReference type="FunFam" id="3.30.565.10:FF:000002">
    <property type="entry name" value="DNA gyrase subunit B"/>
    <property type="match status" value="1"/>
</dbReference>
<feature type="binding site" evidence="11">
    <location>
        <position position="508"/>
    </location>
    <ligand>
        <name>Mg(2+)</name>
        <dbReference type="ChEBI" id="CHEBI:18420"/>
        <label>1</label>
        <note>catalytic</note>
    </ligand>
</feature>
<feature type="site" description="Interaction with DNA" evidence="11">
    <location>
        <position position="463"/>
    </location>
</feature>
<dbReference type="PROSITE" id="PS00177">
    <property type="entry name" value="TOPOISOMERASE_II"/>
    <property type="match status" value="1"/>
</dbReference>
<dbReference type="EMBL" id="FIHA01000047">
    <property type="protein sequence ID" value="CYV08148.1"/>
    <property type="molecule type" value="Genomic_DNA"/>
</dbReference>
<dbReference type="InterPro" id="IPR002288">
    <property type="entry name" value="DNA_gyrase_B_C"/>
</dbReference>